<dbReference type="PROSITE" id="PS51257">
    <property type="entry name" value="PROKAR_LIPOPROTEIN"/>
    <property type="match status" value="1"/>
</dbReference>
<keyword evidence="4" id="KW-1185">Reference proteome</keyword>
<feature type="signal peptide" evidence="2">
    <location>
        <begin position="1"/>
        <end position="21"/>
    </location>
</feature>
<organism evidence="3 4">
    <name type="scientific">Vulgatibacter incomptus</name>
    <dbReference type="NCBI Taxonomy" id="1391653"/>
    <lineage>
        <taxon>Bacteria</taxon>
        <taxon>Pseudomonadati</taxon>
        <taxon>Myxococcota</taxon>
        <taxon>Myxococcia</taxon>
        <taxon>Myxococcales</taxon>
        <taxon>Cystobacterineae</taxon>
        <taxon>Vulgatibacteraceae</taxon>
        <taxon>Vulgatibacter</taxon>
    </lineage>
</organism>
<dbReference type="Gene3D" id="1.25.10.10">
    <property type="entry name" value="Leucine-rich Repeat Variant"/>
    <property type="match status" value="3"/>
</dbReference>
<accession>A0A0K1PHC4</accession>
<keyword evidence="1" id="KW-0175">Coiled coil</keyword>
<keyword evidence="2" id="KW-0732">Signal</keyword>
<dbReference type="PANTHER" id="PTHR12697:SF5">
    <property type="entry name" value="DEOXYHYPUSINE HYDROXYLASE"/>
    <property type="match status" value="1"/>
</dbReference>
<dbReference type="EMBL" id="CP012332">
    <property type="protein sequence ID" value="AKU92920.1"/>
    <property type="molecule type" value="Genomic_DNA"/>
</dbReference>
<dbReference type="InterPro" id="IPR004155">
    <property type="entry name" value="PBS_lyase_HEAT"/>
</dbReference>
<dbReference type="InterPro" id="IPR016024">
    <property type="entry name" value="ARM-type_fold"/>
</dbReference>
<protein>
    <submittedName>
        <fullName evidence="3">HEAT repeat protein</fullName>
    </submittedName>
</protein>
<dbReference type="Pfam" id="PF03130">
    <property type="entry name" value="HEAT_PBS"/>
    <property type="match status" value="1"/>
</dbReference>
<reference evidence="3 4" key="1">
    <citation type="submission" date="2015-08" db="EMBL/GenBank/DDBJ databases">
        <authorList>
            <person name="Babu N.S."/>
            <person name="Beckwith C.J."/>
            <person name="Beseler K.G."/>
            <person name="Brison A."/>
            <person name="Carone J.V."/>
            <person name="Caskin T.P."/>
            <person name="Diamond M."/>
            <person name="Durham M.E."/>
            <person name="Foxe J.M."/>
            <person name="Go M."/>
            <person name="Henderson B.A."/>
            <person name="Jones I.B."/>
            <person name="McGettigan J.A."/>
            <person name="Micheletti S.J."/>
            <person name="Nasrallah M.E."/>
            <person name="Ortiz D."/>
            <person name="Piller C.R."/>
            <person name="Privatt S.R."/>
            <person name="Schneider S.L."/>
            <person name="Sharp S."/>
            <person name="Smith T.C."/>
            <person name="Stanton J.D."/>
            <person name="Ullery H.E."/>
            <person name="Wilson R.J."/>
            <person name="Serrano M.G."/>
            <person name="Buck G."/>
            <person name="Lee V."/>
            <person name="Wang Y."/>
            <person name="Carvalho R."/>
            <person name="Voegtly L."/>
            <person name="Shi R."/>
            <person name="Duckworth R."/>
            <person name="Johnson A."/>
            <person name="Loviza R."/>
            <person name="Walstead R."/>
            <person name="Shah Z."/>
            <person name="Kiflezghi M."/>
            <person name="Wade K."/>
            <person name="Ball S.L."/>
            <person name="Bradley K.W."/>
            <person name="Asai D.J."/>
            <person name="Bowman C.A."/>
            <person name="Russell D.A."/>
            <person name="Pope W.H."/>
            <person name="Jacobs-Sera D."/>
            <person name="Hendrix R.W."/>
            <person name="Hatfull G.F."/>
        </authorList>
    </citation>
    <scope>NUCLEOTIDE SEQUENCE [LARGE SCALE GENOMIC DNA]</scope>
    <source>
        <strain evidence="3 4">DSM 27710</strain>
    </source>
</reference>
<evidence type="ECO:0000313" key="4">
    <source>
        <dbReference type="Proteomes" id="UP000055590"/>
    </source>
</evidence>
<dbReference type="KEGG" id="vin:AKJ08_3307"/>
<gene>
    <name evidence="3" type="ORF">AKJ08_3307</name>
</gene>
<dbReference type="OrthoDB" id="9812352at2"/>
<dbReference type="RefSeq" id="WP_050727012.1">
    <property type="nucleotide sequence ID" value="NZ_CP012332.1"/>
</dbReference>
<dbReference type="PANTHER" id="PTHR12697">
    <property type="entry name" value="PBS LYASE HEAT-LIKE PROTEIN"/>
    <property type="match status" value="1"/>
</dbReference>
<dbReference type="SUPFAM" id="SSF48371">
    <property type="entry name" value="ARM repeat"/>
    <property type="match status" value="1"/>
</dbReference>
<evidence type="ECO:0000313" key="3">
    <source>
        <dbReference type="EMBL" id="AKU92920.1"/>
    </source>
</evidence>
<dbReference type="STRING" id="1391653.AKJ08_3307"/>
<feature type="chain" id="PRO_5005465781" evidence="2">
    <location>
        <begin position="22"/>
        <end position="556"/>
    </location>
</feature>
<evidence type="ECO:0000256" key="2">
    <source>
        <dbReference type="SAM" id="SignalP"/>
    </source>
</evidence>
<dbReference type="Proteomes" id="UP000055590">
    <property type="component" value="Chromosome"/>
</dbReference>
<evidence type="ECO:0000256" key="1">
    <source>
        <dbReference type="SAM" id="Coils"/>
    </source>
</evidence>
<sequence length="556" mass="59460">MRPILRVVAALACVALATACAKPDPSKAETWFKNLSSKETKVRLDALLQLKKIGDKSAVAAIVPLLKESGEVKVAAVKTLASLGDTAAIPALVEALDVSVGIGSDKATKDANTTNKEIAQALGDLGDKAALDPLLDLASKTKDPFVKAAAVNSIGGMGDAKAVTLLSKIATDDGEETYVTKKAIQALGNIGDPAGVPAIKKGFFQERKGVSFYMESSFAAYQIGLRAADPFLAVLEGKDDDLKKWADDNDIYVEALYAKAGQVLGDLNDRRAIPTLVKQLAYGKGPKSDDSIDARMLIVRRQAADVLGRMRAVEAVPELVKGLKEDEGNVRAVYAQALVSIGDKRALPDLVACALKGEVMEKSIHARKGCYQALSKLGDDKTLAQWEAWEKAEPALSSAACMKGLDYDAKSKDNAQKHCDEVAGNVVKTLAENKSRLVAAAECKDDVSCWAGKLKSEDPKVRERAAMELGRINDPKAMAPLLAAVTDAELEPRYAAILAADWVVSSSKEALEEAKKGLAKLDKQIDQEKDKVHFAKVNQDLTRLAVKIRRLDRIGS</sequence>
<name>A0A0K1PHC4_9BACT</name>
<proteinExistence type="predicted"/>
<dbReference type="GO" id="GO:0016491">
    <property type="term" value="F:oxidoreductase activity"/>
    <property type="evidence" value="ECO:0007669"/>
    <property type="project" value="TreeGrafter"/>
</dbReference>
<dbReference type="AlphaFoldDB" id="A0A0K1PHC4"/>
<dbReference type="Pfam" id="PF13646">
    <property type="entry name" value="HEAT_2"/>
    <property type="match status" value="4"/>
</dbReference>
<dbReference type="SMART" id="SM00567">
    <property type="entry name" value="EZ_HEAT"/>
    <property type="match status" value="9"/>
</dbReference>
<dbReference type="InterPro" id="IPR011989">
    <property type="entry name" value="ARM-like"/>
</dbReference>
<feature type="coiled-coil region" evidence="1">
    <location>
        <begin position="504"/>
        <end position="538"/>
    </location>
</feature>